<feature type="transmembrane region" description="Helical" evidence="4">
    <location>
        <begin position="418"/>
        <end position="438"/>
    </location>
</feature>
<evidence type="ECO:0000256" key="1">
    <source>
        <dbReference type="ARBA" id="ARBA00022692"/>
    </source>
</evidence>
<dbReference type="InterPro" id="IPR036259">
    <property type="entry name" value="MFS_trans_sf"/>
</dbReference>
<feature type="transmembrane region" description="Helical" evidence="4">
    <location>
        <begin position="376"/>
        <end position="398"/>
    </location>
</feature>
<accession>A0ABY8MG46</accession>
<keyword evidence="6" id="KW-1185">Reference proteome</keyword>
<dbReference type="RefSeq" id="WP_326927164.1">
    <property type="nucleotide sequence ID" value="NZ_CP123443.1"/>
</dbReference>
<feature type="transmembrane region" description="Helical" evidence="4">
    <location>
        <begin position="146"/>
        <end position="169"/>
    </location>
</feature>
<keyword evidence="1 4" id="KW-0812">Transmembrane</keyword>
<dbReference type="CDD" id="cd06174">
    <property type="entry name" value="MFS"/>
    <property type="match status" value="1"/>
</dbReference>
<dbReference type="Pfam" id="PF07690">
    <property type="entry name" value="MFS_1"/>
    <property type="match status" value="1"/>
</dbReference>
<feature type="transmembrane region" description="Helical" evidence="4">
    <location>
        <begin position="312"/>
        <end position="333"/>
    </location>
</feature>
<dbReference type="EMBL" id="CP123443">
    <property type="protein sequence ID" value="WGK68976.1"/>
    <property type="molecule type" value="Genomic_DNA"/>
</dbReference>
<feature type="transmembrane region" description="Helical" evidence="4">
    <location>
        <begin position="245"/>
        <end position="266"/>
    </location>
</feature>
<sequence length="446" mass="50231">MFFQKFVASYRRLHPTERRTVFYDTLRQGVEGGGESLASIIFLYIAIEVFQLPGEQKALLVASRAIGFCLAPFLPMLFSYSRLRRSSLAACCNIFSGIFLLLAGISVYPLNYTIYCSLFIIFLCIKVPLFSQIYRENYQSSRRGKLFSLGGTLRNVSSLLLNLLAGLVIDMGPENYHQVFIIYAGFILLSGIITFFIPSQRFCDSYLNGRQNYLTAPSGPNSGRKRLQFWRQVGQNFTLVLRDRLFLYICFAWYLLGFGNLALIPMRVEFLRNQGENGLVFGALSLVLILQVIPGIVRIIGTLGGGKLFDHIPLLHFRILTNILFILATILFFQFDNWAVLVAGVAVLGLAETGGQFIWNLWITHLAPKKEYVERYMGVHVFLNGTRGLLGPFVSYALLDSNWSLHFGGIQIEGIRGLSWLSIALMSLSTLLFASMAGNPRINRRA</sequence>
<feature type="transmembrane region" description="Helical" evidence="4">
    <location>
        <begin position="112"/>
        <end position="134"/>
    </location>
</feature>
<reference evidence="5 6" key="1">
    <citation type="submission" date="2023-04" db="EMBL/GenBank/DDBJ databases">
        <title>Spirochaete genome identified in red abalone sample constitutes a novel genus.</title>
        <authorList>
            <person name="Sharma S.P."/>
            <person name="Purcell C.M."/>
            <person name="Hyde J.R."/>
            <person name="Severin A.J."/>
        </authorList>
    </citation>
    <scope>NUCLEOTIDE SEQUENCE [LARGE SCALE GENOMIC DNA]</scope>
    <source>
        <strain evidence="5 6">SP-2023</strain>
    </source>
</reference>
<dbReference type="Gene3D" id="1.20.1250.20">
    <property type="entry name" value="MFS general substrate transporter like domains"/>
    <property type="match status" value="1"/>
</dbReference>
<keyword evidence="3 4" id="KW-0472">Membrane</keyword>
<feature type="transmembrane region" description="Helical" evidence="4">
    <location>
        <begin position="58"/>
        <end position="80"/>
    </location>
</feature>
<dbReference type="SUPFAM" id="SSF103473">
    <property type="entry name" value="MFS general substrate transporter"/>
    <property type="match status" value="1"/>
</dbReference>
<feature type="transmembrane region" description="Helical" evidence="4">
    <location>
        <begin position="175"/>
        <end position="197"/>
    </location>
</feature>
<organism evidence="5 6">
    <name type="scientific">Candidatus Haliotispira prima</name>
    <dbReference type="NCBI Taxonomy" id="3034016"/>
    <lineage>
        <taxon>Bacteria</taxon>
        <taxon>Pseudomonadati</taxon>
        <taxon>Spirochaetota</taxon>
        <taxon>Spirochaetia</taxon>
        <taxon>Spirochaetales</taxon>
        <taxon>Spirochaetaceae</taxon>
        <taxon>Candidatus Haliotispira</taxon>
    </lineage>
</organism>
<evidence type="ECO:0000256" key="3">
    <source>
        <dbReference type="ARBA" id="ARBA00023136"/>
    </source>
</evidence>
<evidence type="ECO:0000256" key="2">
    <source>
        <dbReference type="ARBA" id="ARBA00022989"/>
    </source>
</evidence>
<evidence type="ECO:0000256" key="4">
    <source>
        <dbReference type="SAM" id="Phobius"/>
    </source>
</evidence>
<evidence type="ECO:0000313" key="6">
    <source>
        <dbReference type="Proteomes" id="UP001228690"/>
    </source>
</evidence>
<gene>
    <name evidence="5" type="ORF">P0082_10895</name>
</gene>
<dbReference type="InterPro" id="IPR011701">
    <property type="entry name" value="MFS"/>
</dbReference>
<dbReference type="Proteomes" id="UP001228690">
    <property type="component" value="Chromosome"/>
</dbReference>
<protein>
    <submittedName>
        <fullName evidence="5">MFS transporter</fullName>
    </submittedName>
</protein>
<evidence type="ECO:0000313" key="5">
    <source>
        <dbReference type="EMBL" id="WGK68976.1"/>
    </source>
</evidence>
<feature type="transmembrane region" description="Helical" evidence="4">
    <location>
        <begin position="36"/>
        <end position="52"/>
    </location>
</feature>
<feature type="transmembrane region" description="Helical" evidence="4">
    <location>
        <begin position="278"/>
        <end position="300"/>
    </location>
</feature>
<feature type="transmembrane region" description="Helical" evidence="4">
    <location>
        <begin position="87"/>
        <end position="106"/>
    </location>
</feature>
<proteinExistence type="predicted"/>
<feature type="transmembrane region" description="Helical" evidence="4">
    <location>
        <begin position="339"/>
        <end position="364"/>
    </location>
</feature>
<name>A0ABY8MG46_9SPIO</name>
<keyword evidence="2 4" id="KW-1133">Transmembrane helix</keyword>